<keyword evidence="2" id="KW-0812">Transmembrane</keyword>
<name>A0A917IWA9_9BACT</name>
<dbReference type="SUPFAM" id="SSF48452">
    <property type="entry name" value="TPR-like"/>
    <property type="match status" value="1"/>
</dbReference>
<accession>A0A917IWA9</accession>
<dbReference type="Gene3D" id="1.25.40.10">
    <property type="entry name" value="Tetratricopeptide repeat domain"/>
    <property type="match status" value="1"/>
</dbReference>
<reference evidence="3" key="2">
    <citation type="submission" date="2020-09" db="EMBL/GenBank/DDBJ databases">
        <authorList>
            <person name="Sun Q."/>
            <person name="Zhou Y."/>
        </authorList>
    </citation>
    <scope>NUCLEOTIDE SEQUENCE</scope>
    <source>
        <strain evidence="3">CGMCC 1.15290</strain>
    </source>
</reference>
<sequence>MIGLVFLIIALAVLYHPLLSLLFAITGFVLIPPGARFLEEKLRCRLTAAVKAVVAVLLLAVSIPLMGYYVTADNVEAHTQELLKKKEAMEKAVAMQKEQQRKDSLHKVHEMQMADASSLFTSGKYADALVKINALLKDSSNDELLYNRAVCYSKTGKVREAVDDLKQLLGTGNKKATALYNKVNPVRRKIIGYCTRCWDGSTSGASGRGACSHHGGVKNWNEPIYQEYRQYE</sequence>
<reference evidence="3" key="1">
    <citation type="journal article" date="2014" name="Int. J. Syst. Evol. Microbiol.">
        <title>Complete genome sequence of Corynebacterium casei LMG S-19264T (=DSM 44701T), isolated from a smear-ripened cheese.</title>
        <authorList>
            <consortium name="US DOE Joint Genome Institute (JGI-PGF)"/>
            <person name="Walter F."/>
            <person name="Albersmeier A."/>
            <person name="Kalinowski J."/>
            <person name="Ruckert C."/>
        </authorList>
    </citation>
    <scope>NUCLEOTIDE SEQUENCE</scope>
    <source>
        <strain evidence="3">CGMCC 1.15290</strain>
    </source>
</reference>
<dbReference type="AlphaFoldDB" id="A0A917IWA9"/>
<keyword evidence="2" id="KW-0472">Membrane</keyword>
<feature type="transmembrane region" description="Helical" evidence="2">
    <location>
        <begin position="52"/>
        <end position="70"/>
    </location>
</feature>
<keyword evidence="4" id="KW-1185">Reference proteome</keyword>
<evidence type="ECO:0000313" key="3">
    <source>
        <dbReference type="EMBL" id="GGH65151.1"/>
    </source>
</evidence>
<dbReference type="EMBL" id="BMIB01000002">
    <property type="protein sequence ID" value="GGH65151.1"/>
    <property type="molecule type" value="Genomic_DNA"/>
</dbReference>
<evidence type="ECO:0000256" key="2">
    <source>
        <dbReference type="SAM" id="Phobius"/>
    </source>
</evidence>
<dbReference type="InterPro" id="IPR011990">
    <property type="entry name" value="TPR-like_helical_dom_sf"/>
</dbReference>
<protein>
    <recommendedName>
        <fullName evidence="5">Tetratricopeptide repeat protein</fullName>
    </recommendedName>
</protein>
<organism evidence="3 4">
    <name type="scientific">Filimonas zeae</name>
    <dbReference type="NCBI Taxonomy" id="1737353"/>
    <lineage>
        <taxon>Bacteria</taxon>
        <taxon>Pseudomonadati</taxon>
        <taxon>Bacteroidota</taxon>
        <taxon>Chitinophagia</taxon>
        <taxon>Chitinophagales</taxon>
        <taxon>Chitinophagaceae</taxon>
        <taxon>Filimonas</taxon>
    </lineage>
</organism>
<evidence type="ECO:0000313" key="4">
    <source>
        <dbReference type="Proteomes" id="UP000627292"/>
    </source>
</evidence>
<comment type="caution">
    <text evidence="3">The sequence shown here is derived from an EMBL/GenBank/DDBJ whole genome shotgun (WGS) entry which is preliminary data.</text>
</comment>
<evidence type="ECO:0000256" key="1">
    <source>
        <dbReference type="SAM" id="Coils"/>
    </source>
</evidence>
<evidence type="ECO:0008006" key="5">
    <source>
        <dbReference type="Google" id="ProtNLM"/>
    </source>
</evidence>
<keyword evidence="2" id="KW-1133">Transmembrane helix</keyword>
<dbReference type="Proteomes" id="UP000627292">
    <property type="component" value="Unassembled WGS sequence"/>
</dbReference>
<gene>
    <name evidence="3" type="ORF">GCM10011379_17990</name>
</gene>
<feature type="transmembrane region" description="Helical" evidence="2">
    <location>
        <begin position="6"/>
        <end position="31"/>
    </location>
</feature>
<feature type="coiled-coil region" evidence="1">
    <location>
        <begin position="72"/>
        <end position="99"/>
    </location>
</feature>
<keyword evidence="1" id="KW-0175">Coiled coil</keyword>
<proteinExistence type="predicted"/>